<evidence type="ECO:0000313" key="2">
    <source>
        <dbReference type="EMBL" id="KAF7638616.1"/>
    </source>
</evidence>
<dbReference type="OrthoDB" id="5867932at2759"/>
<dbReference type="EMBL" id="JABEBT010000018">
    <property type="protein sequence ID" value="KAF7637694.1"/>
    <property type="molecule type" value="Genomic_DNA"/>
</dbReference>
<accession>A0A8T0A013</accession>
<gene>
    <name evidence="2" type="ORF">Mgra_00001994</name>
    <name evidence="1" type="ORF">Mgra_00002954</name>
</gene>
<evidence type="ECO:0008006" key="4">
    <source>
        <dbReference type="Google" id="ProtNLM"/>
    </source>
</evidence>
<reference evidence="2" key="1">
    <citation type="journal article" date="2020" name="Ecol. Evol.">
        <title>Genome structure and content of the rice root-knot nematode (Meloidogyne graminicola).</title>
        <authorList>
            <person name="Phan N.T."/>
            <person name="Danchin E.G.J."/>
            <person name="Klopp C."/>
            <person name="Perfus-Barbeoch L."/>
            <person name="Kozlowski D.K."/>
            <person name="Koutsovoulos G.D."/>
            <person name="Lopez-Roques C."/>
            <person name="Bouchez O."/>
            <person name="Zahm M."/>
            <person name="Besnard G."/>
            <person name="Bellafiore S."/>
        </authorList>
    </citation>
    <scope>NUCLEOTIDE SEQUENCE</scope>
    <source>
        <strain evidence="2">VN-18</strain>
    </source>
</reference>
<keyword evidence="3" id="KW-1185">Reference proteome</keyword>
<evidence type="ECO:0000313" key="1">
    <source>
        <dbReference type="EMBL" id="KAF7637694.1"/>
    </source>
</evidence>
<organism evidence="2 3">
    <name type="scientific">Meloidogyne graminicola</name>
    <dbReference type="NCBI Taxonomy" id="189291"/>
    <lineage>
        <taxon>Eukaryota</taxon>
        <taxon>Metazoa</taxon>
        <taxon>Ecdysozoa</taxon>
        <taxon>Nematoda</taxon>
        <taxon>Chromadorea</taxon>
        <taxon>Rhabditida</taxon>
        <taxon>Tylenchina</taxon>
        <taxon>Tylenchomorpha</taxon>
        <taxon>Tylenchoidea</taxon>
        <taxon>Meloidogynidae</taxon>
        <taxon>Meloidogyninae</taxon>
        <taxon>Meloidogyne</taxon>
    </lineage>
</organism>
<sequence>MLTYLSWVADAWDSIPTEDIKRSFKVCGITNEIDGSEDELIHCFKKEGQIPLGLEKLKEEAEKELINNVTELFEEIDLLQDEENGILSDDSIEFN</sequence>
<evidence type="ECO:0000313" key="3">
    <source>
        <dbReference type="Proteomes" id="UP000605970"/>
    </source>
</evidence>
<dbReference type="AlphaFoldDB" id="A0A8T0A013"/>
<dbReference type="Proteomes" id="UP000605970">
    <property type="component" value="Unassembled WGS sequence"/>
</dbReference>
<comment type="caution">
    <text evidence="2">The sequence shown here is derived from an EMBL/GenBank/DDBJ whole genome shotgun (WGS) entry which is preliminary data.</text>
</comment>
<proteinExistence type="predicted"/>
<name>A0A8T0A013_9BILA</name>
<protein>
    <recommendedName>
        <fullName evidence="4">DDE-1 domain-containing protein</fullName>
    </recommendedName>
</protein>
<dbReference type="EMBL" id="JABEBT010000011">
    <property type="protein sequence ID" value="KAF7638616.1"/>
    <property type="molecule type" value="Genomic_DNA"/>
</dbReference>